<sequence length="436" mass="48739">MSHGQWSSKGSSHDGNSNSTRTIQTSLLLNWIILDFGHDAVFALAMAVEKIGYTSSELQKRNPTGSFDLTDPRTVSQHGPELSYGLSLTRFKGIAGDFSLVDRQRQSSTLVNINGGGAKTIGFWTPQNGLVNILNSSSSFSSNVLGPVIWPGDSLSVPKGWEIPTPDRRTNTTDVTGFSIDVFKAAVELLAFALPFDFIPFAKPDGTSAGSYDDLCYQVFPKRSLLVPDVSQAILKVTGTERILDIEKKWFKEGRNCQDLNSPKVSSNSLGLESIESSFPVSFFPVPIFINPRPKISLTFSQFPILQTPHNQYEHNQSSQGEYPSSPGSQPRALRPQPPLQHLQRGDVRHIRQVRCHTTDSHRHEQGHQRNRLCRYEDIYDAKTAVDHLSGFNVANRYLIVLYYQQAKMSKKFDAKKKEDEIARMQEKYGVSTKDK</sequence>
<feature type="compositionally biased region" description="Low complexity" evidence="1">
    <location>
        <begin position="330"/>
        <end position="343"/>
    </location>
</feature>
<keyword evidence="3" id="KW-1185">Reference proteome</keyword>
<dbReference type="PANTHER" id="PTHR34836:SF1">
    <property type="entry name" value="OS09G0428600 PROTEIN"/>
    <property type="match status" value="1"/>
</dbReference>
<name>A0A314UEX7_PRUYE</name>
<dbReference type="Proteomes" id="UP000250321">
    <property type="component" value="Unassembled WGS sequence"/>
</dbReference>
<feature type="region of interest" description="Disordered" evidence="1">
    <location>
        <begin position="312"/>
        <end position="348"/>
    </location>
</feature>
<dbReference type="SUPFAM" id="SSF53822">
    <property type="entry name" value="Periplasmic binding protein-like I"/>
    <property type="match status" value="1"/>
</dbReference>
<dbReference type="EMBL" id="PJQY01003683">
    <property type="protein sequence ID" value="PQM35362.1"/>
    <property type="molecule type" value="Genomic_DNA"/>
</dbReference>
<feature type="compositionally biased region" description="Polar residues" evidence="1">
    <location>
        <begin position="312"/>
        <end position="329"/>
    </location>
</feature>
<reference evidence="2 3" key="1">
    <citation type="submission" date="2018-02" db="EMBL/GenBank/DDBJ databases">
        <title>Draft genome of wild Prunus yedoensis var. nudiflora.</title>
        <authorList>
            <person name="Baek S."/>
            <person name="Kim J.-H."/>
            <person name="Choi K."/>
            <person name="Kim G.-B."/>
            <person name="Cho A."/>
            <person name="Jang H."/>
            <person name="Shin C.-H."/>
            <person name="Yu H.-J."/>
            <person name="Mun J.-H."/>
        </authorList>
    </citation>
    <scope>NUCLEOTIDE SEQUENCE [LARGE SCALE GENOMIC DNA]</scope>
    <source>
        <strain evidence="3">cv. Jeju island</strain>
        <tissue evidence="2">Leaf</tissue>
    </source>
</reference>
<dbReference type="Gene3D" id="3.40.50.2300">
    <property type="match status" value="1"/>
</dbReference>
<evidence type="ECO:0000313" key="3">
    <source>
        <dbReference type="Proteomes" id="UP000250321"/>
    </source>
</evidence>
<organism evidence="2 3">
    <name type="scientific">Prunus yedoensis var. nudiflora</name>
    <dbReference type="NCBI Taxonomy" id="2094558"/>
    <lineage>
        <taxon>Eukaryota</taxon>
        <taxon>Viridiplantae</taxon>
        <taxon>Streptophyta</taxon>
        <taxon>Embryophyta</taxon>
        <taxon>Tracheophyta</taxon>
        <taxon>Spermatophyta</taxon>
        <taxon>Magnoliopsida</taxon>
        <taxon>eudicotyledons</taxon>
        <taxon>Gunneridae</taxon>
        <taxon>Pentapetalae</taxon>
        <taxon>rosids</taxon>
        <taxon>fabids</taxon>
        <taxon>Rosales</taxon>
        <taxon>Rosaceae</taxon>
        <taxon>Amygdaloideae</taxon>
        <taxon>Amygdaleae</taxon>
        <taxon>Prunus</taxon>
    </lineage>
</organism>
<dbReference type="InterPro" id="IPR028082">
    <property type="entry name" value="Peripla_BP_I"/>
</dbReference>
<protein>
    <submittedName>
        <fullName evidence="2">Glutamate receptor 2.8-like</fullName>
    </submittedName>
</protein>
<comment type="caution">
    <text evidence="2">The sequence shown here is derived from an EMBL/GenBank/DDBJ whole genome shotgun (WGS) entry which is preliminary data.</text>
</comment>
<dbReference type="AlphaFoldDB" id="A0A314UEX7"/>
<dbReference type="PANTHER" id="PTHR34836">
    <property type="entry name" value="OS06G0188250 PROTEIN"/>
    <property type="match status" value="1"/>
</dbReference>
<accession>A0A314UEX7</accession>
<proteinExistence type="predicted"/>
<keyword evidence="2" id="KW-0675">Receptor</keyword>
<dbReference type="OrthoDB" id="5984008at2759"/>
<evidence type="ECO:0000256" key="1">
    <source>
        <dbReference type="SAM" id="MobiDB-lite"/>
    </source>
</evidence>
<gene>
    <name evidence="2" type="ORF">Pyn_27633</name>
</gene>
<evidence type="ECO:0000313" key="2">
    <source>
        <dbReference type="EMBL" id="PQM35362.1"/>
    </source>
</evidence>
<dbReference type="InterPro" id="IPR015683">
    <property type="entry name" value="Ionotropic_Glu_rcpt"/>
</dbReference>